<evidence type="ECO:0000313" key="14">
    <source>
        <dbReference type="Proteomes" id="UP000602198"/>
    </source>
</evidence>
<sequence length="581" mass="61723">MTVLLIVFVSAFVVIAAATVAGPRLGVASPLLLVVMGVAASYLPVFESLSIEPELILEGVLPPLLYASAVSMPAMNFRREFGAISGLSVLLVVGSALALGLFFMVAIPDLGFAWGVALGAIVSPTDAVATSIIKQTSVSKRVVAILDGESLLNDATALVLLRTAIVATAAAFSFWGAVGTFVYSVVVAVVVGWAVGRLNLMIRKRVTDSTVNTVISFTVPFFASIPAELLGASGLVAAVVAGLITGIRAPRDLSPLNRLSDSQNWRTVSLVLEGAVFLIMGLQIKSIVTNVENDHAGVGAAVLVAAGALALTIVVRAAYVAPLLGILERRARRGERLQPRLQGMQERMSTPEGKQQTVEEFNARGRRTLSEHDLERFDRRITRGLANIEYFLREPLGWREGIAVVWAGMRGAVTVAAAQTLPEDAPQRSVLVLIAFAVAMMSLLLQGGTIGPLLHRLAPDDEPAAESDGQWARLMELLRTSAESVPQTPRPEGAPTTQDYVTAKKERLAVIAAQRAALLDARADGTFDADILENALQNLDAWEISLELRGRLVSPESTPAGGELEDEPADGQDRARNPAEQ</sequence>
<evidence type="ECO:0000256" key="10">
    <source>
        <dbReference type="SAM" id="MobiDB-lite"/>
    </source>
</evidence>
<comment type="caution">
    <text evidence="13">The sequence shown here is derived from an EMBL/GenBank/DDBJ whole genome shotgun (WGS) entry which is preliminary data.</text>
</comment>
<keyword evidence="2" id="KW-0813">Transport</keyword>
<evidence type="ECO:0000313" key="13">
    <source>
        <dbReference type="EMBL" id="MBL1079168.1"/>
    </source>
</evidence>
<dbReference type="Gene3D" id="6.10.140.1330">
    <property type="match status" value="1"/>
</dbReference>
<keyword evidence="6" id="KW-0915">Sodium</keyword>
<feature type="transmembrane region" description="Helical" evidence="11">
    <location>
        <begin position="430"/>
        <end position="454"/>
    </location>
</feature>
<evidence type="ECO:0000256" key="6">
    <source>
        <dbReference type="ARBA" id="ARBA00023053"/>
    </source>
</evidence>
<dbReference type="Proteomes" id="UP000602198">
    <property type="component" value="Unassembled WGS sequence"/>
</dbReference>
<feature type="transmembrane region" description="Helical" evidence="11">
    <location>
        <begin position="268"/>
        <end position="288"/>
    </location>
</feature>
<protein>
    <submittedName>
        <fullName evidence="13">Sodium:proton antiporter</fullName>
    </submittedName>
</protein>
<keyword evidence="5 11" id="KW-1133">Transmembrane helix</keyword>
<dbReference type="Pfam" id="PF00999">
    <property type="entry name" value="Na_H_Exchanger"/>
    <property type="match status" value="2"/>
</dbReference>
<evidence type="ECO:0000256" key="11">
    <source>
        <dbReference type="SAM" id="Phobius"/>
    </source>
</evidence>
<keyword evidence="8 11" id="KW-0472">Membrane</keyword>
<proteinExistence type="predicted"/>
<dbReference type="EMBL" id="JAERRJ010000014">
    <property type="protein sequence ID" value="MBL1079168.1"/>
    <property type="molecule type" value="Genomic_DNA"/>
</dbReference>
<feature type="transmembrane region" description="Helical" evidence="11">
    <location>
        <begin position="112"/>
        <end position="133"/>
    </location>
</feature>
<evidence type="ECO:0000256" key="8">
    <source>
        <dbReference type="ARBA" id="ARBA00023136"/>
    </source>
</evidence>
<reference evidence="13 14" key="1">
    <citation type="submission" date="2021-01" db="EMBL/GenBank/DDBJ databases">
        <title>WGS of actinomycetes isolated from Thailand.</title>
        <authorList>
            <person name="Thawai C."/>
        </authorList>
    </citation>
    <scope>NUCLEOTIDE SEQUENCE [LARGE SCALE GENOMIC DNA]</scope>
    <source>
        <strain evidence="13 14">LPG 2</strain>
    </source>
</reference>
<keyword evidence="4 11" id="KW-0812">Transmembrane</keyword>
<keyword evidence="7" id="KW-0406">Ion transport</keyword>
<feature type="domain" description="Cation/H+ exchanger transmembrane" evidence="12">
    <location>
        <begin position="13"/>
        <end position="325"/>
    </location>
</feature>
<evidence type="ECO:0000256" key="7">
    <source>
        <dbReference type="ARBA" id="ARBA00023065"/>
    </source>
</evidence>
<dbReference type="RefSeq" id="WP_201955030.1">
    <property type="nucleotide sequence ID" value="NZ_JAERRJ010000014.1"/>
</dbReference>
<evidence type="ECO:0000259" key="12">
    <source>
        <dbReference type="Pfam" id="PF00999"/>
    </source>
</evidence>
<evidence type="ECO:0000256" key="9">
    <source>
        <dbReference type="ARBA" id="ARBA00023201"/>
    </source>
</evidence>
<evidence type="ECO:0000256" key="3">
    <source>
        <dbReference type="ARBA" id="ARBA00022475"/>
    </source>
</evidence>
<comment type="subcellular location">
    <subcellularLocation>
        <location evidence="1">Cell membrane</location>
        <topology evidence="1">Multi-pass membrane protein</topology>
    </subcellularLocation>
</comment>
<organism evidence="13 14">
    <name type="scientific">Nocardia acididurans</name>
    <dbReference type="NCBI Taxonomy" id="2802282"/>
    <lineage>
        <taxon>Bacteria</taxon>
        <taxon>Bacillati</taxon>
        <taxon>Actinomycetota</taxon>
        <taxon>Actinomycetes</taxon>
        <taxon>Mycobacteriales</taxon>
        <taxon>Nocardiaceae</taxon>
        <taxon>Nocardia</taxon>
    </lineage>
</organism>
<name>A0ABS1MEU1_9NOCA</name>
<keyword evidence="3" id="KW-1003">Cell membrane</keyword>
<evidence type="ECO:0000256" key="1">
    <source>
        <dbReference type="ARBA" id="ARBA00004651"/>
    </source>
</evidence>
<gene>
    <name evidence="13" type="ORF">JK358_32665</name>
</gene>
<dbReference type="PANTHER" id="PTHR10110">
    <property type="entry name" value="SODIUM/HYDROGEN EXCHANGER"/>
    <property type="match status" value="1"/>
</dbReference>
<feature type="transmembrane region" description="Helical" evidence="11">
    <location>
        <begin position="181"/>
        <end position="199"/>
    </location>
</feature>
<accession>A0ABS1MEU1</accession>
<feature type="transmembrane region" description="Helical" evidence="11">
    <location>
        <begin position="229"/>
        <end position="247"/>
    </location>
</feature>
<feature type="transmembrane region" description="Helical" evidence="11">
    <location>
        <begin position="300"/>
        <end position="327"/>
    </location>
</feature>
<feature type="compositionally biased region" description="Basic and acidic residues" evidence="10">
    <location>
        <begin position="571"/>
        <end position="581"/>
    </location>
</feature>
<feature type="domain" description="Cation/H+ exchanger transmembrane" evidence="12">
    <location>
        <begin position="395"/>
        <end position="454"/>
    </location>
</feature>
<dbReference type="InterPro" id="IPR018422">
    <property type="entry name" value="Cation/H_exchanger_CPA1"/>
</dbReference>
<feature type="transmembrane region" description="Helical" evidence="11">
    <location>
        <begin position="81"/>
        <end position="106"/>
    </location>
</feature>
<dbReference type="PANTHER" id="PTHR10110:SF86">
    <property type="entry name" value="SODIUM_HYDROGEN EXCHANGER 7"/>
    <property type="match status" value="1"/>
</dbReference>
<evidence type="ECO:0000256" key="4">
    <source>
        <dbReference type="ARBA" id="ARBA00022692"/>
    </source>
</evidence>
<feature type="region of interest" description="Disordered" evidence="10">
    <location>
        <begin position="553"/>
        <end position="581"/>
    </location>
</feature>
<keyword evidence="14" id="KW-1185">Reference proteome</keyword>
<evidence type="ECO:0000256" key="2">
    <source>
        <dbReference type="ARBA" id="ARBA00022448"/>
    </source>
</evidence>
<dbReference type="InterPro" id="IPR006153">
    <property type="entry name" value="Cation/H_exchanger_TM"/>
</dbReference>
<keyword evidence="9" id="KW-0739">Sodium transport</keyword>
<evidence type="ECO:0000256" key="5">
    <source>
        <dbReference type="ARBA" id="ARBA00022989"/>
    </source>
</evidence>